<evidence type="ECO:0000256" key="3">
    <source>
        <dbReference type="ARBA" id="ARBA00011049"/>
    </source>
</evidence>
<dbReference type="GO" id="GO:0009425">
    <property type="term" value="C:bacterial-type flagellum basal body"/>
    <property type="evidence" value="ECO:0007669"/>
    <property type="project" value="UniProtKB-SubCell"/>
</dbReference>
<dbReference type="GO" id="GO:0005886">
    <property type="term" value="C:plasma membrane"/>
    <property type="evidence" value="ECO:0007669"/>
    <property type="project" value="UniProtKB-SubCell"/>
</dbReference>
<dbReference type="SUPFAM" id="SSF101801">
    <property type="entry name" value="Surface presentation of antigens (SPOA)"/>
    <property type="match status" value="1"/>
</dbReference>
<keyword evidence="8" id="KW-0472">Membrane</keyword>
<dbReference type="InterPro" id="IPR001543">
    <property type="entry name" value="FliN-like_C"/>
</dbReference>
<proteinExistence type="inferred from homology"/>
<keyword evidence="5" id="KW-1003">Cell membrane</keyword>
<comment type="caution">
    <text evidence="12">The sequence shown here is derived from an EMBL/GenBank/DDBJ whole genome shotgun (WGS) entry which is preliminary data.</text>
</comment>
<evidence type="ECO:0000259" key="11">
    <source>
        <dbReference type="Pfam" id="PF01052"/>
    </source>
</evidence>
<dbReference type="GO" id="GO:0071978">
    <property type="term" value="P:bacterial-type flagellum-dependent swarming motility"/>
    <property type="evidence" value="ECO:0007669"/>
    <property type="project" value="TreeGrafter"/>
</dbReference>
<dbReference type="OrthoDB" id="5241113at2"/>
<comment type="subcellular location">
    <subcellularLocation>
        <location evidence="1">Bacterial flagellum basal body</location>
    </subcellularLocation>
    <subcellularLocation>
        <location evidence="2">Cell membrane</location>
        <topology evidence="2">Peripheral membrane protein</topology>
    </subcellularLocation>
</comment>
<dbReference type="SUPFAM" id="SSF103039">
    <property type="entry name" value="CheC-like"/>
    <property type="match status" value="1"/>
</dbReference>
<sequence>MPSSDAYDFRRPNRFSREHVRALQIVNETFARQFATVLSTTLRVVSQASVTSVGQTTYDEYVASVPNPSLLAVLSFDELPGQGVFQLPMDIVMGVVDRLLGGPGGGNQPSRALSDIETGLVRRLVQRIVLELTYSFESLDLVVHPKVVNLESDAQFMQLAPPAEPVILSRFDIRIGDQQAVSTLCLPFATLQPALDKVGARTSTPRTGADSVAARQVEQRLYAVPVEVTVAFREVSLTSSEVLALAVGDVLPLRHPVAEPLSVATDGIRVAAAVPGSQGQRLACQVVSA</sequence>
<dbReference type="Gene3D" id="2.30.330.10">
    <property type="entry name" value="SpoA-like"/>
    <property type="match status" value="1"/>
</dbReference>
<reference evidence="12 13" key="1">
    <citation type="submission" date="2019-06" db="EMBL/GenBank/DDBJ databases">
        <title>Sequencing the genomes of 1000 actinobacteria strains.</title>
        <authorList>
            <person name="Klenk H.-P."/>
        </authorList>
    </citation>
    <scope>NUCLEOTIDE SEQUENCE [LARGE SCALE GENOMIC DNA]</scope>
    <source>
        <strain evidence="12 13">DSM 18082</strain>
    </source>
</reference>
<dbReference type="InterPro" id="IPR028976">
    <property type="entry name" value="CheC-like_sf"/>
</dbReference>
<gene>
    <name evidence="12" type="ORF">FB474_3757</name>
</gene>
<dbReference type="EMBL" id="VFOQ01000002">
    <property type="protein sequence ID" value="TQL56989.1"/>
    <property type="molecule type" value="Genomic_DNA"/>
</dbReference>
<protein>
    <recommendedName>
        <fullName evidence="4 10">Flagellar motor switch protein FliM</fullName>
    </recommendedName>
</protein>
<comment type="similarity">
    <text evidence="3">Belongs to the FliM family.</text>
</comment>
<evidence type="ECO:0000256" key="9">
    <source>
        <dbReference type="ARBA" id="ARBA00023143"/>
    </source>
</evidence>
<dbReference type="Gene3D" id="3.40.1550.10">
    <property type="entry name" value="CheC-like"/>
    <property type="match status" value="1"/>
</dbReference>
<evidence type="ECO:0000256" key="10">
    <source>
        <dbReference type="NCBIfam" id="TIGR01397"/>
    </source>
</evidence>
<evidence type="ECO:0000256" key="7">
    <source>
        <dbReference type="ARBA" id="ARBA00022779"/>
    </source>
</evidence>
<evidence type="ECO:0000256" key="2">
    <source>
        <dbReference type="ARBA" id="ARBA00004202"/>
    </source>
</evidence>
<evidence type="ECO:0000256" key="1">
    <source>
        <dbReference type="ARBA" id="ARBA00004117"/>
    </source>
</evidence>
<keyword evidence="12" id="KW-0966">Cell projection</keyword>
<evidence type="ECO:0000256" key="6">
    <source>
        <dbReference type="ARBA" id="ARBA00022500"/>
    </source>
</evidence>
<dbReference type="InterPro" id="IPR036429">
    <property type="entry name" value="SpoA-like_sf"/>
</dbReference>
<accession>A0A542Z9H0</accession>
<keyword evidence="6" id="KW-0145">Chemotaxis</keyword>
<dbReference type="GO" id="GO:0050918">
    <property type="term" value="P:positive chemotaxis"/>
    <property type="evidence" value="ECO:0007669"/>
    <property type="project" value="TreeGrafter"/>
</dbReference>
<dbReference type="Pfam" id="PF01052">
    <property type="entry name" value="FliMN_C"/>
    <property type="match status" value="1"/>
</dbReference>
<dbReference type="NCBIfam" id="TIGR01397">
    <property type="entry name" value="fliM_switch"/>
    <property type="match status" value="1"/>
</dbReference>
<keyword evidence="12" id="KW-0282">Flagellum</keyword>
<organism evidence="12 13">
    <name type="scientific">Oryzihumus leptocrescens</name>
    <dbReference type="NCBI Taxonomy" id="297536"/>
    <lineage>
        <taxon>Bacteria</taxon>
        <taxon>Bacillati</taxon>
        <taxon>Actinomycetota</taxon>
        <taxon>Actinomycetes</taxon>
        <taxon>Micrococcales</taxon>
        <taxon>Intrasporangiaceae</taxon>
        <taxon>Oryzihumus</taxon>
    </lineage>
</organism>
<evidence type="ECO:0000313" key="13">
    <source>
        <dbReference type="Proteomes" id="UP000319514"/>
    </source>
</evidence>
<evidence type="ECO:0000256" key="5">
    <source>
        <dbReference type="ARBA" id="ARBA00022475"/>
    </source>
</evidence>
<keyword evidence="9" id="KW-0975">Bacterial flagellum</keyword>
<keyword evidence="13" id="KW-1185">Reference proteome</keyword>
<keyword evidence="12" id="KW-0969">Cilium</keyword>
<dbReference type="GO" id="GO:0003774">
    <property type="term" value="F:cytoskeletal motor activity"/>
    <property type="evidence" value="ECO:0007669"/>
    <property type="project" value="InterPro"/>
</dbReference>
<keyword evidence="7" id="KW-0283">Flagellar rotation</keyword>
<dbReference type="PANTHER" id="PTHR30034:SF6">
    <property type="entry name" value="YOP PROTEINS TRANSLOCATION PROTEIN Q"/>
    <property type="match status" value="1"/>
</dbReference>
<name>A0A542Z9H0_9MICO</name>
<dbReference type="CDD" id="cd17908">
    <property type="entry name" value="FliM"/>
    <property type="match status" value="1"/>
</dbReference>
<dbReference type="InterPro" id="IPR001689">
    <property type="entry name" value="Flag_FliM"/>
</dbReference>
<evidence type="ECO:0000313" key="12">
    <source>
        <dbReference type="EMBL" id="TQL56989.1"/>
    </source>
</evidence>
<evidence type="ECO:0000256" key="8">
    <source>
        <dbReference type="ARBA" id="ARBA00023136"/>
    </source>
</evidence>
<dbReference type="Pfam" id="PF02154">
    <property type="entry name" value="FliM"/>
    <property type="match status" value="1"/>
</dbReference>
<dbReference type="PIRSF" id="PIRSF002888">
    <property type="entry name" value="FliM"/>
    <property type="match status" value="1"/>
</dbReference>
<feature type="domain" description="Flagellar motor switch protein FliN-like C-terminal" evidence="11">
    <location>
        <begin position="219"/>
        <end position="287"/>
    </location>
</feature>
<dbReference type="PRINTS" id="PR00955">
    <property type="entry name" value="FLGMOTORFLIM"/>
</dbReference>
<dbReference type="PANTHER" id="PTHR30034">
    <property type="entry name" value="FLAGELLAR MOTOR SWITCH PROTEIN FLIM"/>
    <property type="match status" value="1"/>
</dbReference>
<dbReference type="RefSeq" id="WP_141790340.1">
    <property type="nucleotide sequence ID" value="NZ_BAAAKX010000019.1"/>
</dbReference>
<dbReference type="AlphaFoldDB" id="A0A542Z9H0"/>
<dbReference type="Proteomes" id="UP000319514">
    <property type="component" value="Unassembled WGS sequence"/>
</dbReference>
<evidence type="ECO:0000256" key="4">
    <source>
        <dbReference type="ARBA" id="ARBA00021898"/>
    </source>
</evidence>